<accession>A0A167QY37</accession>
<organism evidence="2 3">
    <name type="scientific">Calocera viscosa (strain TUFC12733)</name>
    <dbReference type="NCBI Taxonomy" id="1330018"/>
    <lineage>
        <taxon>Eukaryota</taxon>
        <taxon>Fungi</taxon>
        <taxon>Dikarya</taxon>
        <taxon>Basidiomycota</taxon>
        <taxon>Agaricomycotina</taxon>
        <taxon>Dacrymycetes</taxon>
        <taxon>Dacrymycetales</taxon>
        <taxon>Dacrymycetaceae</taxon>
        <taxon>Calocera</taxon>
    </lineage>
</organism>
<dbReference type="InterPro" id="IPR001853">
    <property type="entry name" value="DSBA-like_thioredoxin_dom"/>
</dbReference>
<evidence type="ECO:0000313" key="3">
    <source>
        <dbReference type="Proteomes" id="UP000076738"/>
    </source>
</evidence>
<evidence type="ECO:0000259" key="1">
    <source>
        <dbReference type="Pfam" id="PF01323"/>
    </source>
</evidence>
<sequence length="187" mass="20837">MSTTVTQTVTSTMRSTPVKVSLNVTSDTICPWCYIGFKQINNAIQKAKDNKLPITFDVEFAPFMLDPTLPVHGSKPRWERYKAKFGEERAKAVVQNLGNVGKELGINFTYDGVISQTIYSHRILTKAYQLGGQDAQQTLLALIFKGFFEENKNVGDVDWLSQTAEQAGFISASEVRRAYTRSLASAD</sequence>
<dbReference type="PANTHER" id="PTHR13887">
    <property type="entry name" value="GLUTATHIONE S-TRANSFERASE KAPPA"/>
    <property type="match status" value="1"/>
</dbReference>
<evidence type="ECO:0000313" key="2">
    <source>
        <dbReference type="EMBL" id="KZP00369.1"/>
    </source>
</evidence>
<keyword evidence="3" id="KW-1185">Reference proteome</keyword>
<dbReference type="InterPro" id="IPR036249">
    <property type="entry name" value="Thioredoxin-like_sf"/>
</dbReference>
<reference evidence="2 3" key="1">
    <citation type="journal article" date="2016" name="Mol. Biol. Evol.">
        <title>Comparative Genomics of Early-Diverging Mushroom-Forming Fungi Provides Insights into the Origins of Lignocellulose Decay Capabilities.</title>
        <authorList>
            <person name="Nagy L.G."/>
            <person name="Riley R."/>
            <person name="Tritt A."/>
            <person name="Adam C."/>
            <person name="Daum C."/>
            <person name="Floudas D."/>
            <person name="Sun H."/>
            <person name="Yadav J.S."/>
            <person name="Pangilinan J."/>
            <person name="Larsson K.H."/>
            <person name="Matsuura K."/>
            <person name="Barry K."/>
            <person name="Labutti K."/>
            <person name="Kuo R."/>
            <person name="Ohm R.A."/>
            <person name="Bhattacharya S.S."/>
            <person name="Shirouzu T."/>
            <person name="Yoshinaga Y."/>
            <person name="Martin F.M."/>
            <person name="Grigoriev I.V."/>
            <person name="Hibbett D.S."/>
        </authorList>
    </citation>
    <scope>NUCLEOTIDE SEQUENCE [LARGE SCALE GENOMIC DNA]</scope>
    <source>
        <strain evidence="2 3">TUFC12733</strain>
    </source>
</reference>
<gene>
    <name evidence="2" type="ORF">CALVIDRAFT_533380</name>
</gene>
<feature type="domain" description="DSBA-like thioredoxin" evidence="1">
    <location>
        <begin position="24"/>
        <end position="179"/>
    </location>
</feature>
<proteinExistence type="predicted"/>
<protein>
    <submittedName>
        <fullName evidence="2">Thioredoxin-like protein</fullName>
    </submittedName>
</protein>
<dbReference type="PANTHER" id="PTHR13887:SF41">
    <property type="entry name" value="THIOREDOXIN SUPERFAMILY PROTEIN"/>
    <property type="match status" value="1"/>
</dbReference>
<dbReference type="Proteomes" id="UP000076738">
    <property type="component" value="Unassembled WGS sequence"/>
</dbReference>
<dbReference type="OrthoDB" id="1930760at2759"/>
<dbReference type="STRING" id="1330018.A0A167QY37"/>
<dbReference type="GO" id="GO:0016491">
    <property type="term" value="F:oxidoreductase activity"/>
    <property type="evidence" value="ECO:0007669"/>
    <property type="project" value="InterPro"/>
</dbReference>
<dbReference type="SUPFAM" id="SSF52833">
    <property type="entry name" value="Thioredoxin-like"/>
    <property type="match status" value="1"/>
</dbReference>
<dbReference type="Gene3D" id="3.40.30.10">
    <property type="entry name" value="Glutaredoxin"/>
    <property type="match status" value="1"/>
</dbReference>
<dbReference type="EMBL" id="KV417269">
    <property type="protein sequence ID" value="KZP00369.1"/>
    <property type="molecule type" value="Genomic_DNA"/>
</dbReference>
<name>A0A167QY37_CALVF</name>
<dbReference type="AlphaFoldDB" id="A0A167QY37"/>
<dbReference type="Pfam" id="PF01323">
    <property type="entry name" value="DSBA"/>
    <property type="match status" value="1"/>
</dbReference>